<accession>A0A395MG61</accession>
<dbReference type="STRING" id="2594813.A0A395MG61"/>
<name>A0A395MG61_9HYPO</name>
<gene>
    <name evidence="1" type="ORF">FIE12Z_9488</name>
</gene>
<evidence type="ECO:0000313" key="2">
    <source>
        <dbReference type="Proteomes" id="UP000265631"/>
    </source>
</evidence>
<evidence type="ECO:0000313" key="1">
    <source>
        <dbReference type="EMBL" id="RFN46253.1"/>
    </source>
</evidence>
<dbReference type="Proteomes" id="UP000265631">
    <property type="component" value="Unassembled WGS sequence"/>
</dbReference>
<dbReference type="OrthoDB" id="4760831at2759"/>
<dbReference type="EMBL" id="PXXK01000311">
    <property type="protein sequence ID" value="RFN46253.1"/>
    <property type="molecule type" value="Genomic_DNA"/>
</dbReference>
<sequence length="371" mass="41843">MTDSSTHPANAFSRADPIGLEDLNRVIQDALDFGHHSSARKEPYREVRVLCFHFDTEGGTYCDKVRDVFSQGFGFQVATCTLPSTLPCTIYAQRDMIRELLDVFDGMDSDCLVIIYYVGKGEVRSYFGPQLWMQGHYQEKEGGKPEVNFNTIRNMCIDHQPAKVLMLLDTCHAPGGGIGRNKEIIAACSGEHGILTGQFTDYLVDELTNAASKGHILTTPQLYSRLAKRQMMANNMELWSMPVFIAGLPAAQTPISIKPMNPRDWSPCPSPTDHSEIRVVLSVHLKTPNLQAPSAVREWIQLRRSAANRIRVDNVYPSNSTTVIVIMTITLECWYTWRDHPAFAFLGLEVSHYNEAMLRDMDLRPVEREET</sequence>
<proteinExistence type="predicted"/>
<protein>
    <recommendedName>
        <fullName evidence="3">Caspase domain-containing protein</fullName>
    </recommendedName>
</protein>
<reference evidence="1 2" key="1">
    <citation type="journal article" date="2018" name="PLoS Pathog.">
        <title>Evolution of structural diversity of trichothecenes, a family of toxins produced by plant pathogenic and entomopathogenic fungi.</title>
        <authorList>
            <person name="Proctor R.H."/>
            <person name="McCormick S.P."/>
            <person name="Kim H.S."/>
            <person name="Cardoza R.E."/>
            <person name="Stanley A.M."/>
            <person name="Lindo L."/>
            <person name="Kelly A."/>
            <person name="Brown D.W."/>
            <person name="Lee T."/>
            <person name="Vaughan M.M."/>
            <person name="Alexander N.J."/>
            <person name="Busman M."/>
            <person name="Gutierrez S."/>
        </authorList>
    </citation>
    <scope>NUCLEOTIDE SEQUENCE [LARGE SCALE GENOMIC DNA]</scope>
    <source>
        <strain evidence="1 2">NRRL 13405</strain>
    </source>
</reference>
<dbReference type="AlphaFoldDB" id="A0A395MG61"/>
<comment type="caution">
    <text evidence="1">The sequence shown here is derived from an EMBL/GenBank/DDBJ whole genome shotgun (WGS) entry which is preliminary data.</text>
</comment>
<evidence type="ECO:0008006" key="3">
    <source>
        <dbReference type="Google" id="ProtNLM"/>
    </source>
</evidence>
<keyword evidence="2" id="KW-1185">Reference proteome</keyword>
<organism evidence="1 2">
    <name type="scientific">Fusarium flagelliforme</name>
    <dbReference type="NCBI Taxonomy" id="2675880"/>
    <lineage>
        <taxon>Eukaryota</taxon>
        <taxon>Fungi</taxon>
        <taxon>Dikarya</taxon>
        <taxon>Ascomycota</taxon>
        <taxon>Pezizomycotina</taxon>
        <taxon>Sordariomycetes</taxon>
        <taxon>Hypocreomycetidae</taxon>
        <taxon>Hypocreales</taxon>
        <taxon>Nectriaceae</taxon>
        <taxon>Fusarium</taxon>
        <taxon>Fusarium incarnatum-equiseti species complex</taxon>
    </lineage>
</organism>